<comment type="caution">
    <text evidence="2">The sequence shown here is derived from an EMBL/GenBank/DDBJ whole genome shotgun (WGS) entry which is preliminary data.</text>
</comment>
<protein>
    <submittedName>
        <fullName evidence="2">Uncharacterized protein</fullName>
    </submittedName>
</protein>
<evidence type="ECO:0000313" key="3">
    <source>
        <dbReference type="Proteomes" id="UP001181347"/>
    </source>
</evidence>
<feature type="region of interest" description="Disordered" evidence="1">
    <location>
        <begin position="1"/>
        <end position="23"/>
    </location>
</feature>
<gene>
    <name evidence="2" type="ORF">RVH17_00720</name>
</gene>
<dbReference type="Proteomes" id="UP001181347">
    <property type="component" value="Unassembled WGS sequence"/>
</dbReference>
<sequence length="72" mass="8462">FAGNRREKRSPPSDGGDTRRGIVGCETPVKRQAVEPDAEVFMQQWECFESVRRSYRSTLQEDIQTWFRTLRL</sequence>
<evidence type="ECO:0000256" key="1">
    <source>
        <dbReference type="SAM" id="MobiDB-lite"/>
    </source>
</evidence>
<reference evidence="2" key="1">
    <citation type="submission" date="2023-10" db="EMBL/GenBank/DDBJ databases">
        <title>Genome Sequence of the Bacteria from From Gut Wall in Crohn's Disease.</title>
        <authorList>
            <person name="Rodriguez-Palacios A."/>
        </authorList>
    </citation>
    <scope>NUCLEOTIDE SEQUENCE</scope>
    <source>
        <strain evidence="2">CavFT-hAR58</strain>
    </source>
</reference>
<organism evidence="2 3">
    <name type="scientific">Alistipes finegoldii</name>
    <dbReference type="NCBI Taxonomy" id="214856"/>
    <lineage>
        <taxon>Bacteria</taxon>
        <taxon>Pseudomonadati</taxon>
        <taxon>Bacteroidota</taxon>
        <taxon>Bacteroidia</taxon>
        <taxon>Bacteroidales</taxon>
        <taxon>Rikenellaceae</taxon>
        <taxon>Alistipes</taxon>
    </lineage>
</organism>
<dbReference type="RefSeq" id="WP_315975942.1">
    <property type="nucleotide sequence ID" value="NZ_JAWDES010000003.1"/>
</dbReference>
<name>A0AAE4LIJ5_9BACT</name>
<feature type="non-terminal residue" evidence="2">
    <location>
        <position position="1"/>
    </location>
</feature>
<accession>A0AAE4LIJ5</accession>
<evidence type="ECO:0000313" key="2">
    <source>
        <dbReference type="EMBL" id="MDU0258652.1"/>
    </source>
</evidence>
<dbReference type="AlphaFoldDB" id="A0AAE4LIJ5"/>
<dbReference type="EMBL" id="JAWDES010000003">
    <property type="protein sequence ID" value="MDU0258652.1"/>
    <property type="molecule type" value="Genomic_DNA"/>
</dbReference>
<proteinExistence type="predicted"/>